<evidence type="ECO:0000256" key="12">
    <source>
        <dbReference type="ARBA" id="ARBA00049954"/>
    </source>
</evidence>
<comment type="function">
    <text evidence="12 13">Catalyzes the ATP-dependent phosphorylation of L-homoserine to L-homoserine phosphate.</text>
</comment>
<name>A0A5A7NT63_9MICC</name>
<dbReference type="EMBL" id="BKDJ01000015">
    <property type="protein sequence ID" value="GER24070.1"/>
    <property type="molecule type" value="Genomic_DNA"/>
</dbReference>
<dbReference type="InterPro" id="IPR000870">
    <property type="entry name" value="Homoserine_kinase"/>
</dbReference>
<dbReference type="InterPro" id="IPR013750">
    <property type="entry name" value="GHMP_kinase_C_dom"/>
</dbReference>
<dbReference type="InterPro" id="IPR036554">
    <property type="entry name" value="GHMP_kinase_C_sf"/>
</dbReference>
<dbReference type="Gene3D" id="3.30.70.890">
    <property type="entry name" value="GHMP kinase, C-terminal domain"/>
    <property type="match status" value="1"/>
</dbReference>
<dbReference type="InterPro" id="IPR020568">
    <property type="entry name" value="Ribosomal_Su5_D2-typ_SF"/>
</dbReference>
<proteinExistence type="inferred from homology"/>
<dbReference type="GO" id="GO:0004413">
    <property type="term" value="F:homoserine kinase activity"/>
    <property type="evidence" value="ECO:0007669"/>
    <property type="project" value="UniProtKB-UniRule"/>
</dbReference>
<feature type="domain" description="GHMP kinase N-terminal" evidence="14">
    <location>
        <begin position="79"/>
        <end position="156"/>
    </location>
</feature>
<dbReference type="NCBIfam" id="TIGR00191">
    <property type="entry name" value="thrB"/>
    <property type="match status" value="1"/>
</dbReference>
<evidence type="ECO:0000256" key="7">
    <source>
        <dbReference type="ARBA" id="ARBA00022697"/>
    </source>
</evidence>
<evidence type="ECO:0000256" key="1">
    <source>
        <dbReference type="ARBA" id="ARBA00005015"/>
    </source>
</evidence>
<dbReference type="GO" id="GO:0005737">
    <property type="term" value="C:cytoplasm"/>
    <property type="evidence" value="ECO:0007669"/>
    <property type="project" value="UniProtKB-SubCell"/>
</dbReference>
<feature type="domain" description="GHMP kinase C-terminal" evidence="15">
    <location>
        <begin position="237"/>
        <end position="286"/>
    </location>
</feature>
<keyword evidence="13" id="KW-0963">Cytoplasm</keyword>
<dbReference type="PIRSF" id="PIRSF000676">
    <property type="entry name" value="Homoser_kin"/>
    <property type="match status" value="1"/>
</dbReference>
<dbReference type="PRINTS" id="PR00958">
    <property type="entry name" value="HOMSERKINASE"/>
</dbReference>
<dbReference type="InterPro" id="IPR006204">
    <property type="entry name" value="GHMP_kinase_N_dom"/>
</dbReference>
<dbReference type="Pfam" id="PF00288">
    <property type="entry name" value="GHMP_kinases_N"/>
    <property type="match status" value="1"/>
</dbReference>
<dbReference type="SUPFAM" id="SSF54211">
    <property type="entry name" value="Ribosomal protein S5 domain 2-like"/>
    <property type="match status" value="1"/>
</dbReference>
<gene>
    <name evidence="13 16" type="primary">thrB</name>
    <name evidence="16" type="ORF">NCCP1664_25650</name>
</gene>
<evidence type="ECO:0000256" key="11">
    <source>
        <dbReference type="ARBA" id="ARBA00049375"/>
    </source>
</evidence>
<dbReference type="AlphaFoldDB" id="A0A5A7NT63"/>
<dbReference type="Proteomes" id="UP000325307">
    <property type="component" value="Unassembled WGS sequence"/>
</dbReference>
<comment type="catalytic activity">
    <reaction evidence="11 13">
        <text>L-homoserine + ATP = O-phospho-L-homoserine + ADP + H(+)</text>
        <dbReference type="Rhea" id="RHEA:13985"/>
        <dbReference type="ChEBI" id="CHEBI:15378"/>
        <dbReference type="ChEBI" id="CHEBI:30616"/>
        <dbReference type="ChEBI" id="CHEBI:57476"/>
        <dbReference type="ChEBI" id="CHEBI:57590"/>
        <dbReference type="ChEBI" id="CHEBI:456216"/>
        <dbReference type="EC" id="2.7.1.39"/>
    </reaction>
</comment>
<dbReference type="SUPFAM" id="SSF55060">
    <property type="entry name" value="GHMP Kinase, C-terminal domain"/>
    <property type="match status" value="1"/>
</dbReference>
<dbReference type="PROSITE" id="PS00627">
    <property type="entry name" value="GHMP_KINASES_ATP"/>
    <property type="match status" value="1"/>
</dbReference>
<evidence type="ECO:0000256" key="10">
    <source>
        <dbReference type="ARBA" id="ARBA00022840"/>
    </source>
</evidence>
<keyword evidence="7 13" id="KW-0791">Threonine biosynthesis</keyword>
<evidence type="ECO:0000256" key="13">
    <source>
        <dbReference type="HAMAP-Rule" id="MF_00384"/>
    </source>
</evidence>
<keyword evidence="6 13" id="KW-0808">Transferase</keyword>
<evidence type="ECO:0000313" key="17">
    <source>
        <dbReference type="Proteomes" id="UP000325307"/>
    </source>
</evidence>
<evidence type="ECO:0000256" key="4">
    <source>
        <dbReference type="ARBA" id="ARBA00017858"/>
    </source>
</evidence>
<dbReference type="InterPro" id="IPR014721">
    <property type="entry name" value="Ribsml_uS5_D2-typ_fold_subgr"/>
</dbReference>
<evidence type="ECO:0000256" key="8">
    <source>
        <dbReference type="ARBA" id="ARBA00022741"/>
    </source>
</evidence>
<protein>
    <recommendedName>
        <fullName evidence="4 13">Homoserine kinase</fullName>
        <shortName evidence="13">HK</shortName>
        <shortName evidence="13">HSK</shortName>
        <ecNumber evidence="3 13">2.7.1.39</ecNumber>
    </recommendedName>
</protein>
<evidence type="ECO:0000256" key="3">
    <source>
        <dbReference type="ARBA" id="ARBA00012078"/>
    </source>
</evidence>
<dbReference type="PANTHER" id="PTHR20861:SF1">
    <property type="entry name" value="HOMOSERINE KINASE"/>
    <property type="match status" value="1"/>
</dbReference>
<accession>A0A5A7NT63</accession>
<comment type="caution">
    <text evidence="16">The sequence shown here is derived from an EMBL/GenBank/DDBJ whole genome shotgun (WGS) entry which is preliminary data.</text>
</comment>
<keyword evidence="17" id="KW-1185">Reference proteome</keyword>
<evidence type="ECO:0000313" key="16">
    <source>
        <dbReference type="EMBL" id="GER24070.1"/>
    </source>
</evidence>
<dbReference type="RefSeq" id="WP_149957663.1">
    <property type="nucleotide sequence ID" value="NZ_BKDJ01000015.1"/>
</dbReference>
<dbReference type="OrthoDB" id="9769912at2"/>
<comment type="pathway">
    <text evidence="1 13">Amino-acid biosynthesis; L-threonine biosynthesis; L-threonine from L-aspartate: step 4/5.</text>
</comment>
<evidence type="ECO:0000256" key="5">
    <source>
        <dbReference type="ARBA" id="ARBA00022605"/>
    </source>
</evidence>
<dbReference type="HAMAP" id="MF_00384">
    <property type="entry name" value="Homoser_kinase"/>
    <property type="match status" value="1"/>
</dbReference>
<reference evidence="16 17" key="1">
    <citation type="submission" date="2019-09" db="EMBL/GenBank/DDBJ databases">
        <title>Arthrobacter zafarii sp. nov., a moderately thermotolerant and halotolerant actinobacterium isolated from Cholistan desert soil of Pakistan.</title>
        <authorList>
            <person name="Amin A."/>
            <person name="Ahmed I."/>
            <person name="Khalid N."/>
            <person name="Schumann P."/>
            <person name="Busse H.J."/>
            <person name="Khan I.U."/>
            <person name="Li S."/>
            <person name="Li W.J."/>
        </authorList>
    </citation>
    <scope>NUCLEOTIDE SEQUENCE [LARGE SCALE GENOMIC DNA]</scope>
    <source>
        <strain evidence="16 17">NCCP-1664</strain>
    </source>
</reference>
<feature type="binding site" evidence="13">
    <location>
        <begin position="101"/>
        <end position="111"/>
    </location>
    <ligand>
        <name>ATP</name>
        <dbReference type="ChEBI" id="CHEBI:30616"/>
    </ligand>
</feature>
<keyword evidence="8 13" id="KW-0547">Nucleotide-binding</keyword>
<comment type="similarity">
    <text evidence="2 13">Belongs to the GHMP kinase family. Homoserine kinase subfamily.</text>
</comment>
<organism evidence="16 17">
    <name type="scientific">Zafaria cholistanensis</name>
    <dbReference type="NCBI Taxonomy" id="1682741"/>
    <lineage>
        <taxon>Bacteria</taxon>
        <taxon>Bacillati</taxon>
        <taxon>Actinomycetota</taxon>
        <taxon>Actinomycetes</taxon>
        <taxon>Micrococcales</taxon>
        <taxon>Micrococcaceae</taxon>
        <taxon>Zafaria</taxon>
    </lineage>
</organism>
<evidence type="ECO:0000256" key="2">
    <source>
        <dbReference type="ARBA" id="ARBA00007370"/>
    </source>
</evidence>
<dbReference type="GO" id="GO:0009088">
    <property type="term" value="P:threonine biosynthetic process"/>
    <property type="evidence" value="ECO:0007669"/>
    <property type="project" value="UniProtKB-UniRule"/>
</dbReference>
<dbReference type="EC" id="2.7.1.39" evidence="3 13"/>
<dbReference type="Gene3D" id="3.30.230.10">
    <property type="match status" value="1"/>
</dbReference>
<dbReference type="InterPro" id="IPR006203">
    <property type="entry name" value="GHMP_knse_ATP-bd_CS"/>
</dbReference>
<keyword evidence="10 13" id="KW-0067">ATP-binding</keyword>
<dbReference type="Pfam" id="PF08544">
    <property type="entry name" value="GHMP_kinases_C"/>
    <property type="match status" value="1"/>
</dbReference>
<keyword evidence="5 13" id="KW-0028">Amino-acid biosynthesis</keyword>
<evidence type="ECO:0000259" key="14">
    <source>
        <dbReference type="Pfam" id="PF00288"/>
    </source>
</evidence>
<dbReference type="GO" id="GO:0005524">
    <property type="term" value="F:ATP binding"/>
    <property type="evidence" value="ECO:0007669"/>
    <property type="project" value="UniProtKB-UniRule"/>
</dbReference>
<comment type="subcellular location">
    <subcellularLocation>
        <location evidence="13">Cytoplasm</location>
    </subcellularLocation>
</comment>
<evidence type="ECO:0000259" key="15">
    <source>
        <dbReference type="Pfam" id="PF08544"/>
    </source>
</evidence>
<dbReference type="PANTHER" id="PTHR20861">
    <property type="entry name" value="HOMOSERINE/4-DIPHOSPHOCYTIDYL-2-C-METHYL-D-ERYTHRITOL KINASE"/>
    <property type="match status" value="1"/>
</dbReference>
<evidence type="ECO:0000256" key="9">
    <source>
        <dbReference type="ARBA" id="ARBA00022777"/>
    </source>
</evidence>
<evidence type="ECO:0000256" key="6">
    <source>
        <dbReference type="ARBA" id="ARBA00022679"/>
    </source>
</evidence>
<sequence length="319" mass="32042">MPEGNTVRRVAAGQSITVSVPATSANLGPGFDCLGLALGLRDTLKVSTVAGDGVVVSVAGEGAGTLPTDASHLVARTILRRWAELGFEPAGLEIEAENRIPHGRGLGSSAAAIVSALAAADALLPAGLGGGADALFEAAALLEGHPDNVAPAIYGGLTLSWQDGAEFRSVGAPIDAGIVPVVAVPDVELSTHRARGLLPASVPHDVAAANGARVALLVRALTGEPGLLFDGTVDHLHQGFRAEAMPQSAALIARLRAGGMAAVVSGAGPTVLVLAADAGQAQRAADLIESSNADDAAVRWRVWMPGVDAAGAKVEVHQR</sequence>
<dbReference type="UniPathway" id="UPA00050">
    <property type="reaction ID" value="UER00064"/>
</dbReference>
<keyword evidence="9 13" id="KW-0418">Kinase</keyword>